<keyword evidence="7 9" id="KW-1133">Transmembrane helix</keyword>
<comment type="caution">
    <text evidence="10">The sequence shown here is derived from an EMBL/GenBank/DDBJ whole genome shotgun (WGS) entry which is preliminary data.</text>
</comment>
<comment type="similarity">
    <text evidence="2">Belongs to the amino acid-polyamine-organocation (APC) superfamily. Basic amino acid/polyamine antiporter (APA) (TC 2.A.3.2) family.</text>
</comment>
<evidence type="ECO:0000256" key="7">
    <source>
        <dbReference type="ARBA" id="ARBA00022989"/>
    </source>
</evidence>
<protein>
    <submittedName>
        <fullName evidence="10">Amino acid permease</fullName>
    </submittedName>
</protein>
<dbReference type="GO" id="GO:0006865">
    <property type="term" value="P:amino acid transport"/>
    <property type="evidence" value="ECO:0007669"/>
    <property type="project" value="UniProtKB-KW"/>
</dbReference>
<dbReference type="GO" id="GO:0005886">
    <property type="term" value="C:plasma membrane"/>
    <property type="evidence" value="ECO:0007669"/>
    <property type="project" value="UniProtKB-SubCell"/>
</dbReference>
<evidence type="ECO:0000256" key="6">
    <source>
        <dbReference type="ARBA" id="ARBA00022970"/>
    </source>
</evidence>
<proteinExistence type="inferred from homology"/>
<dbReference type="NCBIfam" id="TIGR00905">
    <property type="entry name" value="2A0302"/>
    <property type="match status" value="1"/>
</dbReference>
<dbReference type="InterPro" id="IPR004754">
    <property type="entry name" value="Amino_acid_antiprt"/>
</dbReference>
<feature type="transmembrane region" description="Helical" evidence="9">
    <location>
        <begin position="98"/>
        <end position="120"/>
    </location>
</feature>
<sequence>MADIKTTAPSPAAEKTNPNGLGVMALAAIVVSSMIGGGIYSLPQNMAAGASAGAVLLAWIITGIGIYFIANTFSILSMAKPDLTTGIYMYSRQGFGPYVGFTIGWSYWLCQVCGNVGYAVITMDALNYFFPPYFAGGNNLLSIIGGSLIIWGFNFLVLKGIRQATIVNTIGTIVKIVPLVLFILIMLFAFHFSKFDFDFWGEAIATKAKLGDLSTQIKSTMLVTLWAFIGIEGAVVMSNRAKRASDVGKATLLGFIGCLVVYVLLSLIPYGFMSQEQLAAVPNPSTAGILEKVVGRWGAWLMNIGLLVSVLTSWLAWTMVTAQIPQAAAENGTFPKVFTKENENGSPSVSLWVTSSAMQLFILLVYFSNNAWNTMLSITGVMVLPAYFASCAYLWKICEDGEYPSSIVVRRSTALITSILGSFYALWLIYAAGLNYLLMAVVIVTLGIPVYIWGRRESAPNQKPFTPRECALALAFIILSLWAIYAFTHGIVKI</sequence>
<dbReference type="Proteomes" id="UP000824107">
    <property type="component" value="Unassembled WGS sequence"/>
</dbReference>
<dbReference type="PIRSF" id="PIRSF006060">
    <property type="entry name" value="AA_transporter"/>
    <property type="match status" value="1"/>
</dbReference>
<feature type="transmembrane region" description="Helical" evidence="9">
    <location>
        <begin position="46"/>
        <end position="70"/>
    </location>
</feature>
<dbReference type="GO" id="GO:0022857">
    <property type="term" value="F:transmembrane transporter activity"/>
    <property type="evidence" value="ECO:0007669"/>
    <property type="project" value="InterPro"/>
</dbReference>
<reference evidence="10" key="2">
    <citation type="journal article" date="2021" name="PeerJ">
        <title>Extensive microbial diversity within the chicken gut microbiome revealed by metagenomics and culture.</title>
        <authorList>
            <person name="Gilroy R."/>
            <person name="Ravi A."/>
            <person name="Getino M."/>
            <person name="Pursley I."/>
            <person name="Horton D.L."/>
            <person name="Alikhan N.F."/>
            <person name="Baker D."/>
            <person name="Gharbi K."/>
            <person name="Hall N."/>
            <person name="Watson M."/>
            <person name="Adriaenssens E.M."/>
            <person name="Foster-Nyarko E."/>
            <person name="Jarju S."/>
            <person name="Secka A."/>
            <person name="Antonio M."/>
            <person name="Oren A."/>
            <person name="Chaudhuri R.R."/>
            <person name="La Ragione R."/>
            <person name="Hildebrand F."/>
            <person name="Pallen M.J."/>
        </authorList>
    </citation>
    <scope>NUCLEOTIDE SEQUENCE</scope>
    <source>
        <strain evidence="10">ChiW3-316</strain>
    </source>
</reference>
<evidence type="ECO:0000256" key="4">
    <source>
        <dbReference type="ARBA" id="ARBA00022475"/>
    </source>
</evidence>
<evidence type="ECO:0000256" key="2">
    <source>
        <dbReference type="ARBA" id="ARBA00008220"/>
    </source>
</evidence>
<organism evidence="10 11">
    <name type="scientific">Candidatus Scatocola faecipullorum</name>
    <dbReference type="NCBI Taxonomy" id="2840917"/>
    <lineage>
        <taxon>Bacteria</taxon>
        <taxon>Pseudomonadati</taxon>
        <taxon>Pseudomonadota</taxon>
        <taxon>Alphaproteobacteria</taxon>
        <taxon>Rhodospirillales</taxon>
        <taxon>Rhodospirillaceae</taxon>
        <taxon>Rhodospirillaceae incertae sedis</taxon>
        <taxon>Candidatus Scatocola</taxon>
    </lineage>
</organism>
<dbReference type="Pfam" id="PF13520">
    <property type="entry name" value="AA_permease_2"/>
    <property type="match status" value="1"/>
</dbReference>
<feature type="transmembrane region" description="Helical" evidence="9">
    <location>
        <begin position="374"/>
        <end position="395"/>
    </location>
</feature>
<evidence type="ECO:0000256" key="8">
    <source>
        <dbReference type="ARBA" id="ARBA00023136"/>
    </source>
</evidence>
<keyword evidence="4" id="KW-1003">Cell membrane</keyword>
<feature type="transmembrane region" description="Helical" evidence="9">
    <location>
        <begin position="297"/>
        <end position="317"/>
    </location>
</feature>
<dbReference type="InterPro" id="IPR002293">
    <property type="entry name" value="AA/rel_permease1"/>
</dbReference>
<evidence type="ECO:0000313" key="11">
    <source>
        <dbReference type="Proteomes" id="UP000824107"/>
    </source>
</evidence>
<dbReference type="PANTHER" id="PTHR42770:SF4">
    <property type="entry name" value="ARGININE_ORNITHINE ANTIPORTER-RELATED"/>
    <property type="match status" value="1"/>
</dbReference>
<dbReference type="EMBL" id="DVNC01000056">
    <property type="protein sequence ID" value="HIU54058.1"/>
    <property type="molecule type" value="Genomic_DNA"/>
</dbReference>
<keyword evidence="3" id="KW-0813">Transport</keyword>
<dbReference type="InterPro" id="IPR050367">
    <property type="entry name" value="APC_superfamily"/>
</dbReference>
<feature type="transmembrane region" description="Helical" evidence="9">
    <location>
        <begin position="436"/>
        <end position="454"/>
    </location>
</feature>
<dbReference type="AlphaFoldDB" id="A0A9D1M542"/>
<dbReference type="Gene3D" id="1.20.1740.10">
    <property type="entry name" value="Amino acid/polyamine transporter I"/>
    <property type="match status" value="1"/>
</dbReference>
<feature type="transmembrane region" description="Helical" evidence="9">
    <location>
        <begin position="170"/>
        <end position="192"/>
    </location>
</feature>
<feature type="transmembrane region" description="Helical" evidence="9">
    <location>
        <begin position="470"/>
        <end position="492"/>
    </location>
</feature>
<name>A0A9D1M542_9PROT</name>
<feature type="transmembrane region" description="Helical" evidence="9">
    <location>
        <begin position="140"/>
        <end position="158"/>
    </location>
</feature>
<keyword evidence="6" id="KW-0029">Amino-acid transport</keyword>
<evidence type="ECO:0000256" key="3">
    <source>
        <dbReference type="ARBA" id="ARBA00022448"/>
    </source>
</evidence>
<accession>A0A9D1M542</accession>
<evidence type="ECO:0000256" key="5">
    <source>
        <dbReference type="ARBA" id="ARBA00022692"/>
    </source>
</evidence>
<reference evidence="10" key="1">
    <citation type="submission" date="2020-10" db="EMBL/GenBank/DDBJ databases">
        <authorList>
            <person name="Gilroy R."/>
        </authorList>
    </citation>
    <scope>NUCLEOTIDE SEQUENCE</scope>
    <source>
        <strain evidence="10">ChiW3-316</strain>
    </source>
</reference>
<evidence type="ECO:0000256" key="9">
    <source>
        <dbReference type="SAM" id="Phobius"/>
    </source>
</evidence>
<feature type="transmembrane region" description="Helical" evidence="9">
    <location>
        <begin position="250"/>
        <end position="272"/>
    </location>
</feature>
<evidence type="ECO:0000313" key="10">
    <source>
        <dbReference type="EMBL" id="HIU54058.1"/>
    </source>
</evidence>
<feature type="transmembrane region" description="Helical" evidence="9">
    <location>
        <begin position="21"/>
        <end position="40"/>
    </location>
</feature>
<feature type="transmembrane region" description="Helical" evidence="9">
    <location>
        <begin position="407"/>
        <end position="430"/>
    </location>
</feature>
<keyword evidence="5 9" id="KW-0812">Transmembrane</keyword>
<gene>
    <name evidence="10" type="ORF">IAD20_08280</name>
</gene>
<feature type="transmembrane region" description="Helical" evidence="9">
    <location>
        <begin position="349"/>
        <end position="368"/>
    </location>
</feature>
<feature type="transmembrane region" description="Helical" evidence="9">
    <location>
        <begin position="219"/>
        <end position="238"/>
    </location>
</feature>
<keyword evidence="8 9" id="KW-0472">Membrane</keyword>
<evidence type="ECO:0000256" key="1">
    <source>
        <dbReference type="ARBA" id="ARBA00004651"/>
    </source>
</evidence>
<dbReference type="PANTHER" id="PTHR42770">
    <property type="entry name" value="AMINO ACID TRANSPORTER-RELATED"/>
    <property type="match status" value="1"/>
</dbReference>
<comment type="subcellular location">
    <subcellularLocation>
        <location evidence="1">Cell membrane</location>
        <topology evidence="1">Multi-pass membrane protein</topology>
    </subcellularLocation>
</comment>